<sequence length="106" mass="11614">MSDKSVSVLAVGSEILDGRAQDTNSRFIAAELAVSGIHIQQILICDDREEDIIKALKFLESSSSIVIVSGGLGPTSDDVTRQAVARYCDKSLMFSEEEFSHLKEFF</sequence>
<proteinExistence type="predicted"/>
<protein>
    <submittedName>
        <fullName evidence="2">Competence/damage-inducible protein A</fullName>
    </submittedName>
</protein>
<feature type="domain" description="MoaB/Mog" evidence="1">
    <location>
        <begin position="7"/>
        <end position="105"/>
    </location>
</feature>
<dbReference type="Proteomes" id="UP000524246">
    <property type="component" value="Unassembled WGS sequence"/>
</dbReference>
<dbReference type="SMART" id="SM00852">
    <property type="entry name" value="MoCF_biosynth"/>
    <property type="match status" value="1"/>
</dbReference>
<dbReference type="Pfam" id="PF00994">
    <property type="entry name" value="MoCF_biosynth"/>
    <property type="match status" value="1"/>
</dbReference>
<dbReference type="SUPFAM" id="SSF53218">
    <property type="entry name" value="Molybdenum cofactor biosynthesis proteins"/>
    <property type="match status" value="1"/>
</dbReference>
<dbReference type="InterPro" id="IPR001453">
    <property type="entry name" value="MoaB/Mog_dom"/>
</dbReference>
<gene>
    <name evidence="2" type="ORF">GYA55_11045</name>
</gene>
<evidence type="ECO:0000259" key="1">
    <source>
        <dbReference type="SMART" id="SM00852"/>
    </source>
</evidence>
<name>A0A7X9IKY1_9DELT</name>
<dbReference type="InterPro" id="IPR050101">
    <property type="entry name" value="CinA"/>
</dbReference>
<dbReference type="Gene3D" id="3.40.980.10">
    <property type="entry name" value="MoaB/Mog-like domain"/>
    <property type="match status" value="1"/>
</dbReference>
<accession>A0A7X9IKY1</accession>
<organism evidence="2 3">
    <name type="scientific">SAR324 cluster bacterium</name>
    <dbReference type="NCBI Taxonomy" id="2024889"/>
    <lineage>
        <taxon>Bacteria</taxon>
        <taxon>Deltaproteobacteria</taxon>
        <taxon>SAR324 cluster</taxon>
    </lineage>
</organism>
<evidence type="ECO:0000313" key="3">
    <source>
        <dbReference type="Proteomes" id="UP000524246"/>
    </source>
</evidence>
<dbReference type="EMBL" id="JAAZON010000505">
    <property type="protein sequence ID" value="NMC63687.1"/>
    <property type="molecule type" value="Genomic_DNA"/>
</dbReference>
<evidence type="ECO:0000313" key="2">
    <source>
        <dbReference type="EMBL" id="NMC63687.1"/>
    </source>
</evidence>
<comment type="caution">
    <text evidence="2">The sequence shown here is derived from an EMBL/GenBank/DDBJ whole genome shotgun (WGS) entry which is preliminary data.</text>
</comment>
<dbReference type="AlphaFoldDB" id="A0A7X9IKY1"/>
<dbReference type="PANTHER" id="PTHR13939:SF0">
    <property type="entry name" value="NMN AMIDOHYDROLASE-LIKE PROTEIN YFAY"/>
    <property type="match status" value="1"/>
</dbReference>
<dbReference type="InterPro" id="IPR036425">
    <property type="entry name" value="MoaB/Mog-like_dom_sf"/>
</dbReference>
<feature type="non-terminal residue" evidence="2">
    <location>
        <position position="106"/>
    </location>
</feature>
<dbReference type="PANTHER" id="PTHR13939">
    <property type="entry name" value="NICOTINAMIDE-NUCLEOTIDE AMIDOHYDROLASE PNCC"/>
    <property type="match status" value="1"/>
</dbReference>
<reference evidence="2 3" key="1">
    <citation type="journal article" date="2020" name="Biotechnol. Biofuels">
        <title>New insights from the biogas microbiome by comprehensive genome-resolved metagenomics of nearly 1600 species originating from multiple anaerobic digesters.</title>
        <authorList>
            <person name="Campanaro S."/>
            <person name="Treu L."/>
            <person name="Rodriguez-R L.M."/>
            <person name="Kovalovszki A."/>
            <person name="Ziels R.M."/>
            <person name="Maus I."/>
            <person name="Zhu X."/>
            <person name="Kougias P.G."/>
            <person name="Basile A."/>
            <person name="Luo G."/>
            <person name="Schluter A."/>
            <person name="Konstantinidis K.T."/>
            <person name="Angelidaki I."/>
        </authorList>
    </citation>
    <scope>NUCLEOTIDE SEQUENCE [LARGE SCALE GENOMIC DNA]</scope>
    <source>
        <strain evidence="2">AS27yjCOA_65</strain>
    </source>
</reference>